<gene>
    <name evidence="1" type="ORF">HMPREF9420_2781</name>
</gene>
<comment type="caution">
    <text evidence="1">The sequence shown here is derived from an EMBL/GenBank/DDBJ whole genome shotgun (WGS) entry which is preliminary data.</text>
</comment>
<dbReference type="Proteomes" id="UP000003874">
    <property type="component" value="Unassembled WGS sequence"/>
</dbReference>
<evidence type="ECO:0000313" key="2">
    <source>
        <dbReference type="Proteomes" id="UP000003874"/>
    </source>
</evidence>
<accession>E6MTG3</accession>
<reference evidence="1 2" key="1">
    <citation type="submission" date="2010-12" db="EMBL/GenBank/DDBJ databases">
        <authorList>
            <person name="Muzny D."/>
            <person name="Qin X."/>
            <person name="Deng J."/>
            <person name="Jiang H."/>
            <person name="Liu Y."/>
            <person name="Qu J."/>
            <person name="Song X.-Z."/>
            <person name="Zhang L."/>
            <person name="Thornton R."/>
            <person name="Coyle M."/>
            <person name="Francisco L."/>
            <person name="Jackson L."/>
            <person name="Javaid M."/>
            <person name="Korchina V."/>
            <person name="Kovar C."/>
            <person name="Mata R."/>
            <person name="Mathew T."/>
            <person name="Ngo R."/>
            <person name="Nguyen L."/>
            <person name="Nguyen N."/>
            <person name="Okwuonu G."/>
            <person name="Ongeri F."/>
            <person name="Pham C."/>
            <person name="Simmons D."/>
            <person name="Wilczek-Boney K."/>
            <person name="Hale W."/>
            <person name="Jakkamsetti A."/>
            <person name="Pham P."/>
            <person name="Ruth R."/>
            <person name="San Lucas F."/>
            <person name="Warren J."/>
            <person name="Zhang J."/>
            <person name="Zhao Z."/>
            <person name="Zhou C."/>
            <person name="Zhu D."/>
            <person name="Lee S."/>
            <person name="Bess C."/>
            <person name="Blankenburg K."/>
            <person name="Forbes L."/>
            <person name="Fu Q."/>
            <person name="Gubbala S."/>
            <person name="Hirani K."/>
            <person name="Jayaseelan J.C."/>
            <person name="Lara F."/>
            <person name="Munidasa M."/>
            <person name="Palculict T."/>
            <person name="Patil S."/>
            <person name="Pu L.-L."/>
            <person name="Saada N."/>
            <person name="Tang L."/>
            <person name="Weissenberger G."/>
            <person name="Zhu Y."/>
            <person name="Hemphill L."/>
            <person name="Shang Y."/>
            <person name="Youmans B."/>
            <person name="Ayvaz T."/>
            <person name="Ross M."/>
            <person name="Santibanez J."/>
            <person name="Aqrawi P."/>
            <person name="Gross S."/>
            <person name="Joshi V."/>
            <person name="Fowler G."/>
            <person name="Nazareth L."/>
            <person name="Reid J."/>
            <person name="Worley K."/>
            <person name="Petrosino J."/>
            <person name="Highlander S."/>
            <person name="Gibbs R."/>
        </authorList>
    </citation>
    <scope>NUCLEOTIDE SEQUENCE [LARGE SCALE GENOMIC DNA]</scope>
    <source>
        <strain evidence="1 2">DSM 15606</strain>
    </source>
</reference>
<sequence length="46" mass="5327">MFSNHDFGVIYLPFRGKGLCGTNGNLWYKDTPCQYKERDSLLCPIK</sequence>
<dbReference type="HOGENOM" id="CLU_3187469_0_0_10"/>
<dbReference type="AlphaFoldDB" id="E6MTG3"/>
<keyword evidence="2" id="KW-1185">Reference proteome</keyword>
<proteinExistence type="predicted"/>
<protein>
    <submittedName>
        <fullName evidence="1">Uncharacterized protein</fullName>
    </submittedName>
</protein>
<organism evidence="1 2">
    <name type="scientific">Segatella salivae DSM 15606</name>
    <dbReference type="NCBI Taxonomy" id="888832"/>
    <lineage>
        <taxon>Bacteria</taxon>
        <taxon>Pseudomonadati</taxon>
        <taxon>Bacteroidota</taxon>
        <taxon>Bacteroidia</taxon>
        <taxon>Bacteroidales</taxon>
        <taxon>Prevotellaceae</taxon>
        <taxon>Segatella</taxon>
    </lineage>
</organism>
<name>E6MTG3_9BACT</name>
<dbReference type="EMBL" id="AEQO01000212">
    <property type="protein sequence ID" value="EFV03066.1"/>
    <property type="molecule type" value="Genomic_DNA"/>
</dbReference>
<evidence type="ECO:0000313" key="1">
    <source>
        <dbReference type="EMBL" id="EFV03066.1"/>
    </source>
</evidence>